<sequence length="122" mass="13531">MDILLAVTVAYVIFLIISKLTAPKVEHVSGKMLDEMLGDKTNKKQYIDVRTAGEFNSRKVKGFKNIPLDQLHKRMKEIDADMPVVLMCASGSRSMKAAKILNKNGYKTIVNVKGGISSYPSK</sequence>
<feature type="domain" description="Rhodanese" evidence="1">
    <location>
        <begin position="40"/>
        <end position="122"/>
    </location>
</feature>
<organism evidence="2 3">
    <name type="scientific">Fusibacter bizertensis</name>
    <dbReference type="NCBI Taxonomy" id="1488331"/>
    <lineage>
        <taxon>Bacteria</taxon>
        <taxon>Bacillati</taxon>
        <taxon>Bacillota</taxon>
        <taxon>Clostridia</taxon>
        <taxon>Eubacteriales</taxon>
        <taxon>Eubacteriales Family XII. Incertae Sedis</taxon>
        <taxon>Fusibacter</taxon>
    </lineage>
</organism>
<comment type="caution">
    <text evidence="2">The sequence shown here is derived from an EMBL/GenBank/DDBJ whole genome shotgun (WGS) entry which is preliminary data.</text>
</comment>
<evidence type="ECO:0000313" key="3">
    <source>
        <dbReference type="Proteomes" id="UP001158045"/>
    </source>
</evidence>
<dbReference type="PANTHER" id="PTHR43031">
    <property type="entry name" value="FAD-DEPENDENT OXIDOREDUCTASE"/>
    <property type="match status" value="1"/>
</dbReference>
<dbReference type="Pfam" id="PF00581">
    <property type="entry name" value="Rhodanese"/>
    <property type="match status" value="1"/>
</dbReference>
<reference evidence="2 3" key="1">
    <citation type="submission" date="2023-04" db="EMBL/GenBank/DDBJ databases">
        <title>Fusibacter bizertensis strain WBS, isolated from littoral bottom sediments of the Arctic seas - biochemical and genomic analysis.</title>
        <authorList>
            <person name="Brioukhanov A.L."/>
        </authorList>
    </citation>
    <scope>NUCLEOTIDE SEQUENCE [LARGE SCALE GENOMIC DNA]</scope>
    <source>
        <strain evidence="2 3">WBS</strain>
    </source>
</reference>
<proteinExistence type="predicted"/>
<dbReference type="InterPro" id="IPR001763">
    <property type="entry name" value="Rhodanese-like_dom"/>
</dbReference>
<protein>
    <submittedName>
        <fullName evidence="2">Rhodanese-like domain-containing protein</fullName>
    </submittedName>
</protein>
<accession>A0ABT6NCZ2</accession>
<dbReference type="EMBL" id="JARYZI010000005">
    <property type="protein sequence ID" value="MDH8678283.1"/>
    <property type="molecule type" value="Genomic_DNA"/>
</dbReference>
<evidence type="ECO:0000259" key="1">
    <source>
        <dbReference type="PROSITE" id="PS50206"/>
    </source>
</evidence>
<dbReference type="Proteomes" id="UP001158045">
    <property type="component" value="Unassembled WGS sequence"/>
</dbReference>
<dbReference type="SUPFAM" id="SSF52821">
    <property type="entry name" value="Rhodanese/Cell cycle control phosphatase"/>
    <property type="match status" value="1"/>
</dbReference>
<dbReference type="RefSeq" id="WP_281094124.1">
    <property type="nucleotide sequence ID" value="NZ_JARYZI010000005.1"/>
</dbReference>
<dbReference type="InterPro" id="IPR050229">
    <property type="entry name" value="GlpE_sulfurtransferase"/>
</dbReference>
<dbReference type="PROSITE" id="PS50206">
    <property type="entry name" value="RHODANESE_3"/>
    <property type="match status" value="1"/>
</dbReference>
<dbReference type="PANTHER" id="PTHR43031:SF17">
    <property type="entry name" value="SULFURTRANSFERASE YTWF-RELATED"/>
    <property type="match status" value="1"/>
</dbReference>
<gene>
    <name evidence="2" type="ORF">QE109_09000</name>
</gene>
<name>A0ABT6NCZ2_9FIRM</name>
<evidence type="ECO:0000313" key="2">
    <source>
        <dbReference type="EMBL" id="MDH8678283.1"/>
    </source>
</evidence>
<dbReference type="InterPro" id="IPR036873">
    <property type="entry name" value="Rhodanese-like_dom_sf"/>
</dbReference>
<dbReference type="SMART" id="SM00450">
    <property type="entry name" value="RHOD"/>
    <property type="match status" value="1"/>
</dbReference>
<dbReference type="Gene3D" id="3.40.250.10">
    <property type="entry name" value="Rhodanese-like domain"/>
    <property type="match status" value="1"/>
</dbReference>
<keyword evidence="3" id="KW-1185">Reference proteome</keyword>